<sequence length="81" mass="8982">MVCGAGAVRFLCLALARRPEQAQYRPSIRSRRSADPLSGAGAVWAFCPAVNAGRVQAVQRLLRERTILKWKSQTEHQFTGN</sequence>
<gene>
    <name evidence="1" type="ORF">chiPu_0020516</name>
</gene>
<keyword evidence="2" id="KW-1185">Reference proteome</keyword>
<evidence type="ECO:0000313" key="2">
    <source>
        <dbReference type="Proteomes" id="UP000287033"/>
    </source>
</evidence>
<dbReference type="AlphaFoldDB" id="A0A401RGH7"/>
<proteinExistence type="predicted"/>
<organism evidence="1 2">
    <name type="scientific">Chiloscyllium punctatum</name>
    <name type="common">Brownbanded bambooshark</name>
    <name type="synonym">Hemiscyllium punctatum</name>
    <dbReference type="NCBI Taxonomy" id="137246"/>
    <lineage>
        <taxon>Eukaryota</taxon>
        <taxon>Metazoa</taxon>
        <taxon>Chordata</taxon>
        <taxon>Craniata</taxon>
        <taxon>Vertebrata</taxon>
        <taxon>Chondrichthyes</taxon>
        <taxon>Elasmobranchii</taxon>
        <taxon>Galeomorphii</taxon>
        <taxon>Galeoidea</taxon>
        <taxon>Orectolobiformes</taxon>
        <taxon>Hemiscylliidae</taxon>
        <taxon>Chiloscyllium</taxon>
    </lineage>
</organism>
<dbReference type="Proteomes" id="UP000287033">
    <property type="component" value="Unassembled WGS sequence"/>
</dbReference>
<evidence type="ECO:0000313" key="1">
    <source>
        <dbReference type="EMBL" id="GCC17262.1"/>
    </source>
</evidence>
<reference evidence="1 2" key="1">
    <citation type="journal article" date="2018" name="Nat. Ecol. Evol.">
        <title>Shark genomes provide insights into elasmobranch evolution and the origin of vertebrates.</title>
        <authorList>
            <person name="Hara Y"/>
            <person name="Yamaguchi K"/>
            <person name="Onimaru K"/>
            <person name="Kadota M"/>
            <person name="Koyanagi M"/>
            <person name="Keeley SD"/>
            <person name="Tatsumi K"/>
            <person name="Tanaka K"/>
            <person name="Motone F"/>
            <person name="Kageyama Y"/>
            <person name="Nozu R"/>
            <person name="Adachi N"/>
            <person name="Nishimura O"/>
            <person name="Nakagawa R"/>
            <person name="Tanegashima C"/>
            <person name="Kiyatake I"/>
            <person name="Matsumoto R"/>
            <person name="Murakumo K"/>
            <person name="Nishida K"/>
            <person name="Terakita A"/>
            <person name="Kuratani S"/>
            <person name="Sato K"/>
            <person name="Hyodo S Kuraku.S."/>
        </authorList>
    </citation>
    <scope>NUCLEOTIDE SEQUENCE [LARGE SCALE GENOMIC DNA]</scope>
</reference>
<protein>
    <submittedName>
        <fullName evidence="1">Uncharacterized protein</fullName>
    </submittedName>
</protein>
<comment type="caution">
    <text evidence="1">The sequence shown here is derived from an EMBL/GenBank/DDBJ whole genome shotgun (WGS) entry which is preliminary data.</text>
</comment>
<dbReference type="EMBL" id="BEZZ01002672">
    <property type="protein sequence ID" value="GCC17262.1"/>
    <property type="molecule type" value="Genomic_DNA"/>
</dbReference>
<name>A0A401RGH7_CHIPU</name>
<accession>A0A401RGH7</accession>